<evidence type="ECO:0000256" key="4">
    <source>
        <dbReference type="ARBA" id="ARBA00023180"/>
    </source>
</evidence>
<evidence type="ECO:0000259" key="6">
    <source>
        <dbReference type="Pfam" id="PF07773"/>
    </source>
</evidence>
<keyword evidence="2 5" id="KW-0732">Signal</keyword>
<feature type="signal peptide" evidence="5">
    <location>
        <begin position="1"/>
        <end position="28"/>
    </location>
</feature>
<dbReference type="InterPro" id="IPR057724">
    <property type="entry name" value="TCTN1-3_N"/>
</dbReference>
<dbReference type="Pfam" id="PF07773">
    <property type="entry name" value="TCTN_DUF1619"/>
    <property type="match status" value="2"/>
</dbReference>
<protein>
    <submittedName>
        <fullName evidence="8">Uncharacterized protein</fullName>
    </submittedName>
</protein>
<organism evidence="8 9">
    <name type="scientific">Plasmodiophora brassicae</name>
    <name type="common">Clubroot disease agent</name>
    <dbReference type="NCBI Taxonomy" id="37360"/>
    <lineage>
        <taxon>Eukaryota</taxon>
        <taxon>Sar</taxon>
        <taxon>Rhizaria</taxon>
        <taxon>Endomyxa</taxon>
        <taxon>Phytomyxea</taxon>
        <taxon>Plasmodiophorida</taxon>
        <taxon>Plasmodiophoridae</taxon>
        <taxon>Plasmodiophora</taxon>
    </lineage>
</organism>
<feature type="domain" description="Tectonic-1-3 N-terminal" evidence="7">
    <location>
        <begin position="53"/>
        <end position="137"/>
    </location>
</feature>
<keyword evidence="8" id="KW-0496">Mitochondrion</keyword>
<accession>A0A3P3YNS3</accession>
<dbReference type="AlphaFoldDB" id="A0A3P3YNS3"/>
<dbReference type="Proteomes" id="UP000290189">
    <property type="component" value="Unassembled WGS sequence"/>
</dbReference>
<evidence type="ECO:0000256" key="5">
    <source>
        <dbReference type="SAM" id="SignalP"/>
    </source>
</evidence>
<dbReference type="PANTHER" id="PTHR14611:SF2">
    <property type="entry name" value="TECTONIC"/>
    <property type="match status" value="1"/>
</dbReference>
<dbReference type="GO" id="GO:0030030">
    <property type="term" value="P:cell projection organization"/>
    <property type="evidence" value="ECO:0007669"/>
    <property type="project" value="UniProtKB-KW"/>
</dbReference>
<dbReference type="EMBL" id="OVEO01000019">
    <property type="protein sequence ID" value="SPR01848.1"/>
    <property type="molecule type" value="Genomic_DNA"/>
</dbReference>
<comment type="similarity">
    <text evidence="1">Belongs to the tectonic family.</text>
</comment>
<reference evidence="8 9" key="1">
    <citation type="submission" date="2018-03" db="EMBL/GenBank/DDBJ databases">
        <authorList>
            <person name="Fogelqvist J."/>
        </authorList>
    </citation>
    <scope>NUCLEOTIDE SEQUENCE [LARGE SCALE GENOMIC DNA]</scope>
</reference>
<feature type="domain" description="Tectonic-1-3" evidence="6">
    <location>
        <begin position="371"/>
        <end position="534"/>
    </location>
</feature>
<evidence type="ECO:0000313" key="8">
    <source>
        <dbReference type="EMBL" id="SPR01848.1"/>
    </source>
</evidence>
<evidence type="ECO:0000256" key="3">
    <source>
        <dbReference type="ARBA" id="ARBA00022794"/>
    </source>
</evidence>
<dbReference type="InterPro" id="IPR040354">
    <property type="entry name" value="TCTN1-3"/>
</dbReference>
<feature type="chain" id="PRO_5017985215" evidence="5">
    <location>
        <begin position="29"/>
        <end position="592"/>
    </location>
</feature>
<name>A0A3P3YNS3_PLABS</name>
<geneLocation type="mitochondrion" evidence="8"/>
<evidence type="ECO:0000259" key="7">
    <source>
        <dbReference type="Pfam" id="PF25752"/>
    </source>
</evidence>
<dbReference type="InterPro" id="IPR011677">
    <property type="entry name" value="TCTN1-3_dom"/>
</dbReference>
<keyword evidence="3" id="KW-0970">Cilium biogenesis/degradation</keyword>
<gene>
    <name evidence="8" type="ORF">PLBR_LOCUS9063</name>
</gene>
<evidence type="ECO:0000256" key="1">
    <source>
        <dbReference type="ARBA" id="ARBA00007633"/>
    </source>
</evidence>
<evidence type="ECO:0000313" key="9">
    <source>
        <dbReference type="Proteomes" id="UP000290189"/>
    </source>
</evidence>
<dbReference type="Pfam" id="PF25752">
    <property type="entry name" value="DUF1619_N"/>
    <property type="match status" value="1"/>
</dbReference>
<sequence>MRPVVIGKMAASWALPLLLCALVAGSLAGNTTYPIDSSAIVTPHALVPNEQTDIGTCTCDLTYSVCDFGCSCDPDCTTAEQALFSSVTPSGAVQASVPMCVDSNLVAVNKRASLSYTFVDNLICVQSVNNPSLGTFYTSPPSAVTSSQFDALESATPYLFSKASPTATPVPATSNYLVGSPIVAGRSVSGGLVSQGYGFLSIPGPSATFECDDAQFALFGQATQTRCQRTLTSLASSCTTYLNPATYTTALQIGQVAAASPDSVSQYIPITVTETTFVDPNTGAPTTLPSMPVPTYTPGSCQCQNAVAGIAYTFTYNQAGQITQASAAVTVSTVTPSSTCSSGDASGAIVQQYSTSFTRSWTSATGRAKSGNPGYIVGKPVLAGQLQTISASQQAISQQISGLTLVGRSANGQCSLADADRIVVGFGESLHSTCAITLTSAQLAARCASRGVLDYLATLAPLYVGRWGSSTYTNVDDWIQVDLGAPATSYTWSASQLSCTGIVSAMHVEFLTADVGSVLNPQTKIVSARVVYGTDTWRMRTVTGAAGEAQTFQVTVSASFLAYPASGNATLVPPAPPTLPALPHDVLYPLVM</sequence>
<keyword evidence="4" id="KW-0325">Glycoprotein</keyword>
<dbReference type="PANTHER" id="PTHR14611">
    <property type="entry name" value="TECTONIC FAMILY MEMBER"/>
    <property type="match status" value="1"/>
</dbReference>
<proteinExistence type="inferred from homology"/>
<evidence type="ECO:0000256" key="2">
    <source>
        <dbReference type="ARBA" id="ARBA00022729"/>
    </source>
</evidence>
<feature type="domain" description="Tectonic-1-3" evidence="6">
    <location>
        <begin position="174"/>
        <end position="357"/>
    </location>
</feature>